<name>A0A644WP45_9ZZZZ</name>
<sequence>MDWVIFGLVVTWLGIVSWFDIRKSEIPHSAWVVIPLIGAGLYRIWQGNWTLVLLAALVAAVSERNRISQAFGWEELSRIITWLPLLFLGAFLSIQTSQLSALAIIGFWVAWELKWWGGADAVSAITVSLIWPSEVFIFAFLTTHLIVVLGLSLVSAIREKKISLHRLPGIPILLVSVIFLKISYIFLNQIL</sequence>
<comment type="caution">
    <text evidence="2">The sequence shown here is derived from an EMBL/GenBank/DDBJ whole genome shotgun (WGS) entry which is preliminary data.</text>
</comment>
<dbReference type="AlphaFoldDB" id="A0A644WP45"/>
<keyword evidence="1" id="KW-0812">Transmembrane</keyword>
<feature type="transmembrane region" description="Helical" evidence="1">
    <location>
        <begin position="135"/>
        <end position="157"/>
    </location>
</feature>
<keyword evidence="1" id="KW-1133">Transmembrane helix</keyword>
<dbReference type="EMBL" id="VSSQ01001132">
    <property type="protein sequence ID" value="MPM05449.1"/>
    <property type="molecule type" value="Genomic_DNA"/>
</dbReference>
<proteinExistence type="predicted"/>
<organism evidence="2">
    <name type="scientific">bioreactor metagenome</name>
    <dbReference type="NCBI Taxonomy" id="1076179"/>
    <lineage>
        <taxon>unclassified sequences</taxon>
        <taxon>metagenomes</taxon>
        <taxon>ecological metagenomes</taxon>
    </lineage>
</organism>
<feature type="transmembrane region" description="Helical" evidence="1">
    <location>
        <begin position="82"/>
        <end position="111"/>
    </location>
</feature>
<evidence type="ECO:0000256" key="1">
    <source>
        <dbReference type="SAM" id="Phobius"/>
    </source>
</evidence>
<feature type="transmembrane region" description="Helical" evidence="1">
    <location>
        <begin position="169"/>
        <end position="187"/>
    </location>
</feature>
<keyword evidence="1" id="KW-0472">Membrane</keyword>
<reference evidence="2" key="1">
    <citation type="submission" date="2019-08" db="EMBL/GenBank/DDBJ databases">
        <authorList>
            <person name="Kucharzyk K."/>
            <person name="Murdoch R.W."/>
            <person name="Higgins S."/>
            <person name="Loffler F."/>
        </authorList>
    </citation>
    <scope>NUCLEOTIDE SEQUENCE</scope>
</reference>
<accession>A0A644WP45</accession>
<gene>
    <name evidence="2" type="ORF">SDC9_51739</name>
</gene>
<evidence type="ECO:0008006" key="3">
    <source>
        <dbReference type="Google" id="ProtNLM"/>
    </source>
</evidence>
<evidence type="ECO:0000313" key="2">
    <source>
        <dbReference type="EMBL" id="MPM05449.1"/>
    </source>
</evidence>
<protein>
    <recommendedName>
        <fullName evidence="3">Prepilin type IV endopeptidase peptidase domain-containing protein</fullName>
    </recommendedName>
</protein>
<feature type="transmembrane region" description="Helical" evidence="1">
    <location>
        <begin position="43"/>
        <end position="61"/>
    </location>
</feature>